<keyword evidence="1" id="KW-0732">Signal</keyword>
<feature type="chain" id="PRO_5022234610" description="Porin" evidence="1">
    <location>
        <begin position="31"/>
        <end position="431"/>
    </location>
</feature>
<dbReference type="Proteomes" id="UP001156856">
    <property type="component" value="Unassembled WGS sequence"/>
</dbReference>
<dbReference type="Pfam" id="PF07642">
    <property type="entry name" value="BBP2"/>
    <property type="match status" value="1"/>
</dbReference>
<evidence type="ECO:0000313" key="2">
    <source>
        <dbReference type="EMBL" id="GEP01965.1"/>
    </source>
</evidence>
<proteinExistence type="predicted"/>
<protein>
    <recommendedName>
        <fullName evidence="6">Porin</fullName>
    </recommendedName>
</protein>
<evidence type="ECO:0008006" key="6">
    <source>
        <dbReference type="Google" id="ProtNLM"/>
    </source>
</evidence>
<comment type="caution">
    <text evidence="2">The sequence shown here is derived from an EMBL/GenBank/DDBJ whole genome shotgun (WGS) entry which is preliminary data.</text>
</comment>
<dbReference type="InterPro" id="IPR011486">
    <property type="entry name" value="BBP2"/>
</dbReference>
<dbReference type="RefSeq" id="WP_373866702.1">
    <property type="nucleotide sequence ID" value="NZ_BJZU01000001.1"/>
</dbReference>
<evidence type="ECO:0000256" key="1">
    <source>
        <dbReference type="SAM" id="SignalP"/>
    </source>
</evidence>
<organism evidence="2 4">
    <name type="scientific">Methylobacterium oxalidis</name>
    <dbReference type="NCBI Taxonomy" id="944322"/>
    <lineage>
        <taxon>Bacteria</taxon>
        <taxon>Pseudomonadati</taxon>
        <taxon>Pseudomonadota</taxon>
        <taxon>Alphaproteobacteria</taxon>
        <taxon>Hyphomicrobiales</taxon>
        <taxon>Methylobacteriaceae</taxon>
        <taxon>Methylobacterium</taxon>
    </lineage>
</organism>
<reference evidence="3" key="1">
    <citation type="journal article" date="2014" name="Int. J. Syst. Evol. Microbiol.">
        <title>Complete genome of a new Firmicutes species belonging to the dominant human colonic microbiota ('Ruminococcus bicirculans') reveals two chromosomes and a selective capacity to utilize plant glucans.</title>
        <authorList>
            <consortium name="NISC Comparative Sequencing Program"/>
            <person name="Wegmann U."/>
            <person name="Louis P."/>
            <person name="Goesmann A."/>
            <person name="Henrissat B."/>
            <person name="Duncan S.H."/>
            <person name="Flint H.J."/>
        </authorList>
    </citation>
    <scope>NUCLEOTIDE SEQUENCE</scope>
    <source>
        <strain evidence="3">NBRC 107715</strain>
    </source>
</reference>
<dbReference type="AlphaFoldDB" id="A0A512IW98"/>
<reference evidence="5" key="2">
    <citation type="journal article" date="2019" name="Int. J. Syst. Evol. Microbiol.">
        <title>The Global Catalogue of Microorganisms (GCM) 10K type strain sequencing project: providing services to taxonomists for standard genome sequencing and annotation.</title>
        <authorList>
            <consortium name="The Broad Institute Genomics Platform"/>
            <consortium name="The Broad Institute Genome Sequencing Center for Infectious Disease"/>
            <person name="Wu L."/>
            <person name="Ma J."/>
        </authorList>
    </citation>
    <scope>NUCLEOTIDE SEQUENCE [LARGE SCALE GENOMIC DNA]</scope>
    <source>
        <strain evidence="5">NBRC 107715</strain>
    </source>
</reference>
<reference evidence="2 4" key="3">
    <citation type="submission" date="2019-07" db="EMBL/GenBank/DDBJ databases">
        <title>Whole genome shotgun sequence of Methylobacterium oxalidis NBRC 107715.</title>
        <authorList>
            <person name="Hosoyama A."/>
            <person name="Uohara A."/>
            <person name="Ohji S."/>
            <person name="Ichikawa N."/>
        </authorList>
    </citation>
    <scope>NUCLEOTIDE SEQUENCE [LARGE SCALE GENOMIC DNA]</scope>
    <source>
        <strain evidence="2 4">NBRC 107715</strain>
    </source>
</reference>
<keyword evidence="5" id="KW-1185">Reference proteome</keyword>
<accession>A0A512IW98</accession>
<evidence type="ECO:0000313" key="5">
    <source>
        <dbReference type="Proteomes" id="UP001156856"/>
    </source>
</evidence>
<sequence length="431" mass="46101">MTLRLSLRGGTATTALLLCLGPVCLSPAQAADMPAAPPPTPVVESCKAAITFPAYGGVIKQNPNPACFTTGLGDIYVGGAVTGYAYTYSNPFGAFYTPPLERDDRYGRVDFSNVQAFIQKADGPFQFYIQTGLYSIPALGFPTFSALSQTDLLFGPLPVVFGKVAINDEWSVQGGRMPTNIGSELAFTFQNLNISRGLLFNQENIINQGVQVNYASGPWAASLAATDGFFSGEINWITGAVTYKLDDANTVGINGGTHFTNFNSGLRSLRFQYATPLALQNSSIVSANYTYSAGPWIVTPYIQYTNVDSNAALGLAGAETFGGAILASYAITDNFALAGRFEYITQSGNRFNPGGQTSVLYGAGSSAYSFTITPTFTFDRFFIRGEYSHVELVDFQRGDLFAGGATPGLGFGRLGNRSGQDRYMIETGFTF</sequence>
<name>A0A512IW98_9HYPH</name>
<feature type="signal peptide" evidence="1">
    <location>
        <begin position="1"/>
        <end position="30"/>
    </location>
</feature>
<gene>
    <name evidence="3" type="ORF">GCM10007888_02910</name>
    <name evidence="2" type="ORF">MOX02_00030</name>
</gene>
<dbReference type="SUPFAM" id="SSF56935">
    <property type="entry name" value="Porins"/>
    <property type="match status" value="1"/>
</dbReference>
<dbReference type="EMBL" id="BSPK01000004">
    <property type="protein sequence ID" value="GLS61910.1"/>
    <property type="molecule type" value="Genomic_DNA"/>
</dbReference>
<reference evidence="3" key="4">
    <citation type="submission" date="2023-01" db="EMBL/GenBank/DDBJ databases">
        <title>Draft genome sequence of Methylobacterium oxalidis strain NBRC 107715.</title>
        <authorList>
            <person name="Sun Q."/>
            <person name="Mori K."/>
        </authorList>
    </citation>
    <scope>NUCLEOTIDE SEQUENCE</scope>
    <source>
        <strain evidence="3">NBRC 107715</strain>
    </source>
</reference>
<dbReference type="Proteomes" id="UP000321960">
    <property type="component" value="Unassembled WGS sequence"/>
</dbReference>
<evidence type="ECO:0000313" key="4">
    <source>
        <dbReference type="Proteomes" id="UP000321960"/>
    </source>
</evidence>
<dbReference type="EMBL" id="BJZU01000001">
    <property type="protein sequence ID" value="GEP01965.1"/>
    <property type="molecule type" value="Genomic_DNA"/>
</dbReference>
<evidence type="ECO:0000313" key="3">
    <source>
        <dbReference type="EMBL" id="GLS61910.1"/>
    </source>
</evidence>